<dbReference type="AlphaFoldDB" id="A0A134BID1"/>
<comment type="caution">
    <text evidence="1">The sequence shown here is derived from an EMBL/GenBank/DDBJ whole genome shotgun (WGS) entry which is preliminary data.</text>
</comment>
<gene>
    <name evidence="1" type="ORF">HMPREF1860_00558</name>
</gene>
<name>A0A134BID1_9BACT</name>
<dbReference type="EMBL" id="LSDL01000024">
    <property type="protein sequence ID" value="KXB79713.1"/>
    <property type="molecule type" value="Genomic_DNA"/>
</dbReference>
<sequence length="51" mass="6065">MILPFFAYFLLDSTLLVHFDIRNFLVSLQNKKTSENKRVNDFTRFDTHLGT</sequence>
<reference evidence="1 2" key="1">
    <citation type="submission" date="2016-01" db="EMBL/GenBank/DDBJ databases">
        <authorList>
            <person name="Oliw E.H."/>
        </authorList>
    </citation>
    <scope>NUCLEOTIDE SEQUENCE [LARGE SCALE GENOMIC DNA]</scope>
    <source>
        <strain evidence="1 2">DNF00307</strain>
    </source>
</reference>
<protein>
    <submittedName>
        <fullName evidence="1">Uncharacterized protein</fullName>
    </submittedName>
</protein>
<evidence type="ECO:0000313" key="1">
    <source>
        <dbReference type="EMBL" id="KXB79713.1"/>
    </source>
</evidence>
<proteinExistence type="predicted"/>
<dbReference type="PATRIC" id="fig|419005.5.peg.560"/>
<evidence type="ECO:0000313" key="2">
    <source>
        <dbReference type="Proteomes" id="UP000070531"/>
    </source>
</evidence>
<accession>A0A134BID1</accession>
<dbReference type="STRING" id="419005.HMPREF1860_00558"/>
<organism evidence="1">
    <name type="scientific">Prevotella amnii</name>
    <dbReference type="NCBI Taxonomy" id="419005"/>
    <lineage>
        <taxon>Bacteria</taxon>
        <taxon>Pseudomonadati</taxon>
        <taxon>Bacteroidota</taxon>
        <taxon>Bacteroidia</taxon>
        <taxon>Bacteroidales</taxon>
        <taxon>Prevotellaceae</taxon>
        <taxon>Prevotella</taxon>
    </lineage>
</organism>
<dbReference type="Proteomes" id="UP000070531">
    <property type="component" value="Unassembled WGS sequence"/>
</dbReference>